<sequence>MSIWKIILFIIIAFIFFNIFRFMLFPTIDFVLTSIMHKTEVTNFREFQTKEECVKNGGDWRRPGPWPKEICRKKMDDSGKICIAGFQCKAGSCLAEGSLRKEALFAVGKCPAYTLFFGCIQKVHFGFTSNTICLD</sequence>
<proteinExistence type="predicted"/>
<evidence type="ECO:0000313" key="3">
    <source>
        <dbReference type="Proteomes" id="UP000177050"/>
    </source>
</evidence>
<reference evidence="2 3" key="1">
    <citation type="journal article" date="2016" name="Nat. Commun.">
        <title>Thousands of microbial genomes shed light on interconnected biogeochemical processes in an aquifer system.</title>
        <authorList>
            <person name="Anantharaman K."/>
            <person name="Brown C.T."/>
            <person name="Hug L.A."/>
            <person name="Sharon I."/>
            <person name="Castelle C.J."/>
            <person name="Probst A.J."/>
            <person name="Thomas B.C."/>
            <person name="Singh A."/>
            <person name="Wilkins M.J."/>
            <person name="Karaoz U."/>
            <person name="Brodie E.L."/>
            <person name="Williams K.H."/>
            <person name="Hubbard S.S."/>
            <person name="Banfield J.F."/>
        </authorList>
    </citation>
    <scope>NUCLEOTIDE SEQUENCE [LARGE SCALE GENOMIC DNA]</scope>
</reference>
<organism evidence="2 3">
    <name type="scientific">Candidatus Roizmanbacteria bacterium RIFOXYD1_FULL_38_12</name>
    <dbReference type="NCBI Taxonomy" id="1802093"/>
    <lineage>
        <taxon>Bacteria</taxon>
        <taxon>Candidatus Roizmaniibacteriota</taxon>
    </lineage>
</organism>
<evidence type="ECO:0000256" key="1">
    <source>
        <dbReference type="SAM" id="Phobius"/>
    </source>
</evidence>
<keyword evidence="1" id="KW-0812">Transmembrane</keyword>
<dbReference type="Proteomes" id="UP000177050">
    <property type="component" value="Unassembled WGS sequence"/>
</dbReference>
<dbReference type="EMBL" id="MGBR01000001">
    <property type="protein sequence ID" value="OGK74251.1"/>
    <property type="molecule type" value="Genomic_DNA"/>
</dbReference>
<keyword evidence="1" id="KW-0472">Membrane</keyword>
<protein>
    <submittedName>
        <fullName evidence="2">Uncharacterized protein</fullName>
    </submittedName>
</protein>
<evidence type="ECO:0000313" key="2">
    <source>
        <dbReference type="EMBL" id="OGK74251.1"/>
    </source>
</evidence>
<accession>A0A1F7L2B7</accession>
<name>A0A1F7L2B7_9BACT</name>
<gene>
    <name evidence="2" type="ORF">A3K52_05810</name>
</gene>
<dbReference type="AlphaFoldDB" id="A0A1F7L2B7"/>
<keyword evidence="1" id="KW-1133">Transmembrane helix</keyword>
<comment type="caution">
    <text evidence="2">The sequence shown here is derived from an EMBL/GenBank/DDBJ whole genome shotgun (WGS) entry which is preliminary data.</text>
</comment>
<feature type="transmembrane region" description="Helical" evidence="1">
    <location>
        <begin position="6"/>
        <end position="28"/>
    </location>
</feature>